<reference evidence="2" key="1">
    <citation type="submission" date="2017-09" db="EMBL/GenBank/DDBJ databases">
        <authorList>
            <person name="Varghese N."/>
            <person name="Submissions S."/>
        </authorList>
    </citation>
    <scope>NUCLEOTIDE SEQUENCE [LARGE SCALE GENOMIC DNA]</scope>
    <source>
        <strain evidence="2">DSM 44270</strain>
    </source>
</reference>
<gene>
    <name evidence="1" type="ORF">SAMN06272739_0329</name>
</gene>
<dbReference type="EMBL" id="OCNK01000001">
    <property type="protein sequence ID" value="SOD93523.1"/>
    <property type="molecule type" value="Genomic_DNA"/>
</dbReference>
<evidence type="ECO:0000313" key="1">
    <source>
        <dbReference type="EMBL" id="SOD93523.1"/>
    </source>
</evidence>
<sequence length="77" mass="8516">MNGTEHVPLSLGRGLSTRPEGTAMYMLEHELAQSRMSEMQAEAAAASRARRLYLARRAARRAERAVRRAARASAAVY</sequence>
<keyword evidence="2" id="KW-1185">Reference proteome</keyword>
<evidence type="ECO:0000313" key="2">
    <source>
        <dbReference type="Proteomes" id="UP000219482"/>
    </source>
</evidence>
<dbReference type="AlphaFoldDB" id="A0A286GDC0"/>
<name>A0A286GDC0_9ACTN</name>
<proteinExistence type="predicted"/>
<dbReference type="RefSeq" id="WP_097182194.1">
    <property type="nucleotide sequence ID" value="NZ_OCNK01000001.1"/>
</dbReference>
<organism evidence="1 2">
    <name type="scientific">Blastococcus haudaquaticus</name>
    <dbReference type="NCBI Taxonomy" id="1938745"/>
    <lineage>
        <taxon>Bacteria</taxon>
        <taxon>Bacillati</taxon>
        <taxon>Actinomycetota</taxon>
        <taxon>Actinomycetes</taxon>
        <taxon>Geodermatophilales</taxon>
        <taxon>Geodermatophilaceae</taxon>
        <taxon>Blastococcus</taxon>
    </lineage>
</organism>
<protein>
    <submittedName>
        <fullName evidence="1">Uncharacterized protein</fullName>
    </submittedName>
</protein>
<dbReference type="OrthoDB" id="5198509at2"/>
<accession>A0A286GDC0</accession>
<dbReference type="Proteomes" id="UP000219482">
    <property type="component" value="Unassembled WGS sequence"/>
</dbReference>